<evidence type="ECO:0000259" key="3">
    <source>
        <dbReference type="Pfam" id="PF02678"/>
    </source>
</evidence>
<comment type="caution">
    <text evidence="4">The sequence shown here is derived from an EMBL/GenBank/DDBJ whole genome shotgun (WGS) entry which is preliminary data.</text>
</comment>
<dbReference type="AlphaFoldDB" id="A0A6N7KMZ3"/>
<evidence type="ECO:0000313" key="5">
    <source>
        <dbReference type="Proteomes" id="UP000450000"/>
    </source>
</evidence>
<dbReference type="SUPFAM" id="SSF51182">
    <property type="entry name" value="RmlC-like cupins"/>
    <property type="match status" value="1"/>
</dbReference>
<evidence type="ECO:0000256" key="1">
    <source>
        <dbReference type="ARBA" id="ARBA00008416"/>
    </source>
</evidence>
<proteinExistence type="inferred from homology"/>
<protein>
    <submittedName>
        <fullName evidence="4">Pirin family protein</fullName>
    </submittedName>
</protein>
<dbReference type="InterPro" id="IPR012093">
    <property type="entry name" value="Pirin"/>
</dbReference>
<dbReference type="Gene3D" id="2.60.120.10">
    <property type="entry name" value="Jelly Rolls"/>
    <property type="match status" value="1"/>
</dbReference>
<dbReference type="Pfam" id="PF02678">
    <property type="entry name" value="Pirin"/>
    <property type="match status" value="1"/>
</dbReference>
<dbReference type="InterPro" id="IPR011051">
    <property type="entry name" value="RmlC_Cupin_sf"/>
</dbReference>
<keyword evidence="5" id="KW-1185">Reference proteome</keyword>
<gene>
    <name evidence="4" type="ORF">F7Q99_07190</name>
</gene>
<organism evidence="4 5">
    <name type="scientific">Streptomyces kaniharaensis</name>
    <dbReference type="NCBI Taxonomy" id="212423"/>
    <lineage>
        <taxon>Bacteria</taxon>
        <taxon>Bacillati</taxon>
        <taxon>Actinomycetota</taxon>
        <taxon>Actinomycetes</taxon>
        <taxon>Kitasatosporales</taxon>
        <taxon>Streptomycetaceae</taxon>
        <taxon>Streptomyces</taxon>
    </lineage>
</organism>
<dbReference type="InterPro" id="IPR014710">
    <property type="entry name" value="RmlC-like_jellyroll"/>
</dbReference>
<name>A0A6N7KMZ3_9ACTN</name>
<sequence length="280" mass="29718">MLVHTPRRSAVVAPVTPATVGPVTDAPARPRADLRRTAERHLSTPAEGVETRHAFSFSGHYDPKNTHFGALLACNEELLAPGAGFDEHRHRDTEILTWVLEGALAHRDSCGHGGVVRPGMIQHLSAGSGVSHTERNVGGATGPVRFVQMWLQPDVLDAPPAYGLRRVEPAGGGLTLLASGLERDAGTDALRLRRSDAALWLATAGPWQPLPQLPVAAWRYAHLTAGTLGYRTIPGPKGAGRSMVPGDSVRITGDAFADPTAGETGAELLLWEMHSPVSYG</sequence>
<dbReference type="OrthoDB" id="321327at2"/>
<dbReference type="PANTHER" id="PTHR43212:SF3">
    <property type="entry name" value="QUERCETIN 2,3-DIOXYGENASE"/>
    <property type="match status" value="1"/>
</dbReference>
<dbReference type="PANTHER" id="PTHR43212">
    <property type="entry name" value="QUERCETIN 2,3-DIOXYGENASE"/>
    <property type="match status" value="1"/>
</dbReference>
<dbReference type="Proteomes" id="UP000450000">
    <property type="component" value="Unassembled WGS sequence"/>
</dbReference>
<evidence type="ECO:0000256" key="2">
    <source>
        <dbReference type="RuleBase" id="RU003457"/>
    </source>
</evidence>
<evidence type="ECO:0000313" key="4">
    <source>
        <dbReference type="EMBL" id="MQS12085.1"/>
    </source>
</evidence>
<dbReference type="InterPro" id="IPR003829">
    <property type="entry name" value="Pirin_N_dom"/>
</dbReference>
<feature type="domain" description="Pirin N-terminal" evidence="3">
    <location>
        <begin position="43"/>
        <end position="151"/>
    </location>
</feature>
<dbReference type="EMBL" id="WBOF01000001">
    <property type="protein sequence ID" value="MQS12085.1"/>
    <property type="molecule type" value="Genomic_DNA"/>
</dbReference>
<accession>A0A6N7KMZ3</accession>
<reference evidence="4 5" key="1">
    <citation type="submission" date="2019-09" db="EMBL/GenBank/DDBJ databases">
        <title>Genome Sequences of Streptomyces kaniharaensis ATCC 21070.</title>
        <authorList>
            <person name="Zhu W."/>
            <person name="De Crecy-Lagard V."/>
            <person name="Richards N.G."/>
        </authorList>
    </citation>
    <scope>NUCLEOTIDE SEQUENCE [LARGE SCALE GENOMIC DNA]</scope>
    <source>
        <strain evidence="4 5">SF-557</strain>
    </source>
</reference>
<dbReference type="CDD" id="cd02910">
    <property type="entry name" value="cupin_Yhhw_N"/>
    <property type="match status" value="1"/>
</dbReference>
<comment type="similarity">
    <text evidence="1 2">Belongs to the pirin family.</text>
</comment>